<dbReference type="HOGENOM" id="CLU_1023699_0_0_1"/>
<evidence type="ECO:0000313" key="2">
    <source>
        <dbReference type="EMBL" id="CCH59525.1"/>
    </source>
</evidence>
<evidence type="ECO:0000256" key="1">
    <source>
        <dbReference type="SAM" id="Phobius"/>
    </source>
</evidence>
<proteinExistence type="predicted"/>
<dbReference type="GeneID" id="14494336"/>
<feature type="transmembrane region" description="Helical" evidence="1">
    <location>
        <begin position="116"/>
        <end position="135"/>
    </location>
</feature>
<dbReference type="InParanoid" id="I2GZH3"/>
<feature type="transmembrane region" description="Helical" evidence="1">
    <location>
        <begin position="232"/>
        <end position="250"/>
    </location>
</feature>
<keyword evidence="1" id="KW-1133">Transmembrane helix</keyword>
<keyword evidence="3" id="KW-1185">Reference proteome</keyword>
<feature type="transmembrane region" description="Helical" evidence="1">
    <location>
        <begin position="202"/>
        <end position="220"/>
    </location>
</feature>
<sequence>MFGIKQDPTHRSTQGIGLSKPTFSGWFVGLNPRMNQLFRTQLLYLKRRNKVPLFLTSTPYLESYYSSTAQSAARVSAKNLISHPTGFNGKILSTPVLGFKQDENSRDVPLCIRVSHLNLLENFFCIILMISLSILKKLPIWKPIIWVIYLMKTILILIELSLYLQQYFNPTSLNTQVQDINLQNDKEQVVSNNKDPNDLSKTIVLLSFCIVGKFIIPYLFASLRSVSTSRIIILDLLFPIPYSLITLYFSNTLIHLTFSQEKLKEIDDKKLD</sequence>
<dbReference type="EMBL" id="HE806317">
    <property type="protein sequence ID" value="CCH59525.1"/>
    <property type="molecule type" value="Genomic_DNA"/>
</dbReference>
<keyword evidence="1" id="KW-0812">Transmembrane</keyword>
<evidence type="ECO:0000313" key="3">
    <source>
        <dbReference type="Proteomes" id="UP000002866"/>
    </source>
</evidence>
<reference evidence="2 3" key="1">
    <citation type="journal article" date="2011" name="Proc. Natl. Acad. Sci. U.S.A.">
        <title>Evolutionary erosion of yeast sex chromosomes by mating-type switching accidents.</title>
        <authorList>
            <person name="Gordon J.L."/>
            <person name="Armisen D."/>
            <person name="Proux-Wera E."/>
            <person name="Oheigeartaigh S.S."/>
            <person name="Byrne K.P."/>
            <person name="Wolfe K.H."/>
        </authorList>
    </citation>
    <scope>NUCLEOTIDE SEQUENCE [LARGE SCALE GENOMIC DNA]</scope>
    <source>
        <strain evidence="3">ATCC 34711 / CBS 6284 / DSM 70876 / NBRC 10599 / NRRL Y-10934 / UCD 77-7</strain>
    </source>
</reference>
<dbReference type="Proteomes" id="UP000002866">
    <property type="component" value="Chromosome 2"/>
</dbReference>
<feature type="transmembrane region" description="Helical" evidence="1">
    <location>
        <begin position="144"/>
        <end position="164"/>
    </location>
</feature>
<dbReference type="KEGG" id="tbl:TBLA_0B07060"/>
<name>I2GZH3_HENB6</name>
<keyword evidence="1" id="KW-0472">Membrane</keyword>
<organism evidence="2 3">
    <name type="scientific">Henningerozyma blattae (strain ATCC 34711 / CBS 6284 / DSM 70876 / NBRC 10599 / NRRL Y-10934 / UCD 77-7)</name>
    <name type="common">Yeast</name>
    <name type="synonym">Tetrapisispora blattae</name>
    <dbReference type="NCBI Taxonomy" id="1071380"/>
    <lineage>
        <taxon>Eukaryota</taxon>
        <taxon>Fungi</taxon>
        <taxon>Dikarya</taxon>
        <taxon>Ascomycota</taxon>
        <taxon>Saccharomycotina</taxon>
        <taxon>Saccharomycetes</taxon>
        <taxon>Saccharomycetales</taxon>
        <taxon>Saccharomycetaceae</taxon>
        <taxon>Henningerozyma</taxon>
    </lineage>
</organism>
<protein>
    <submittedName>
        <fullName evidence="2">Uncharacterized protein</fullName>
    </submittedName>
</protein>
<dbReference type="RefSeq" id="XP_004179044.1">
    <property type="nucleotide sequence ID" value="XM_004178996.1"/>
</dbReference>
<dbReference type="AlphaFoldDB" id="I2GZH3"/>
<accession>I2GZH3</accession>
<gene>
    <name evidence="2" type="primary">TBLA0B07060</name>
    <name evidence="2" type="ORF">TBLA_0B07060</name>
</gene>